<feature type="transmembrane region" description="Helical" evidence="1">
    <location>
        <begin position="49"/>
        <end position="71"/>
    </location>
</feature>
<keyword evidence="3" id="KW-1185">Reference proteome</keyword>
<organism evidence="2 3">
    <name type="scientific">Lacticaseibacillus suilingensis</name>
    <dbReference type="NCBI Taxonomy" id="2799577"/>
    <lineage>
        <taxon>Bacteria</taxon>
        <taxon>Bacillati</taxon>
        <taxon>Bacillota</taxon>
        <taxon>Bacilli</taxon>
        <taxon>Lactobacillales</taxon>
        <taxon>Lactobacillaceae</taxon>
        <taxon>Lacticaseibacillus</taxon>
    </lineage>
</organism>
<feature type="transmembrane region" description="Helical" evidence="1">
    <location>
        <begin position="22"/>
        <end position="43"/>
    </location>
</feature>
<feature type="transmembrane region" description="Helical" evidence="1">
    <location>
        <begin position="128"/>
        <end position="148"/>
    </location>
</feature>
<keyword evidence="1" id="KW-1133">Transmembrane helix</keyword>
<evidence type="ECO:0000256" key="1">
    <source>
        <dbReference type="SAM" id="Phobius"/>
    </source>
</evidence>
<reference evidence="3" key="1">
    <citation type="journal article" date="2019" name="Int. J. Syst. Evol. Microbiol.">
        <title>The Global Catalogue of Microorganisms (GCM) 10K type strain sequencing project: providing services to taxonomists for standard genome sequencing and annotation.</title>
        <authorList>
            <consortium name="The Broad Institute Genomics Platform"/>
            <consortium name="The Broad Institute Genome Sequencing Center for Infectious Disease"/>
            <person name="Wu L."/>
            <person name="Ma J."/>
        </authorList>
    </citation>
    <scope>NUCLEOTIDE SEQUENCE [LARGE SCALE GENOMIC DNA]</scope>
    <source>
        <strain evidence="3">CCM 9110</strain>
    </source>
</reference>
<dbReference type="RefSeq" id="WP_204118278.1">
    <property type="nucleotide sequence ID" value="NZ_BOLV01000003.1"/>
</dbReference>
<name>A0ABW4BF29_9LACO</name>
<dbReference type="EMBL" id="JBHTOA010000030">
    <property type="protein sequence ID" value="MFD1399104.1"/>
    <property type="molecule type" value="Genomic_DNA"/>
</dbReference>
<evidence type="ECO:0000313" key="3">
    <source>
        <dbReference type="Proteomes" id="UP001597199"/>
    </source>
</evidence>
<proteinExistence type="predicted"/>
<accession>A0ABW4BF29</accession>
<keyword evidence="1" id="KW-0472">Membrane</keyword>
<feature type="transmembrane region" description="Helical" evidence="1">
    <location>
        <begin position="92"/>
        <end position="116"/>
    </location>
</feature>
<evidence type="ECO:0000313" key="2">
    <source>
        <dbReference type="EMBL" id="MFD1399104.1"/>
    </source>
</evidence>
<sequence length="233" mass="25964">MLNFIIERFHLPINLDHRRDRIALYAALSVPISLLMAATKLLLGMVFLSSWLLIFGVYYTVLLAVKVLALWRYHRIRVSDSPVMAKIQAEQAFLTLGGLGYCLIGVTFGIFCYVMYRHGYSQQFNLNAALVIAMIGFTKLTAAIIGLVRSRHLLSPLITLLKAYSVADGMTAMVLTQYALLTYQHSASVSTTTGLFGMAISVAVILVGLWITLFATHRDLTQEETEESSCNKY</sequence>
<dbReference type="Proteomes" id="UP001597199">
    <property type="component" value="Unassembled WGS sequence"/>
</dbReference>
<feature type="transmembrane region" description="Helical" evidence="1">
    <location>
        <begin position="193"/>
        <end position="215"/>
    </location>
</feature>
<keyword evidence="1" id="KW-0812">Transmembrane</keyword>
<comment type="caution">
    <text evidence="2">The sequence shown here is derived from an EMBL/GenBank/DDBJ whole genome shotgun (WGS) entry which is preliminary data.</text>
</comment>
<feature type="transmembrane region" description="Helical" evidence="1">
    <location>
        <begin position="160"/>
        <end position="181"/>
    </location>
</feature>
<gene>
    <name evidence="2" type="ORF">ACFQ41_07260</name>
</gene>
<protein>
    <submittedName>
        <fullName evidence="2">Uncharacterized protein</fullName>
    </submittedName>
</protein>